<dbReference type="GO" id="GO:0000049">
    <property type="term" value="F:tRNA binding"/>
    <property type="evidence" value="ECO:0007669"/>
    <property type="project" value="UniProtKB-UniRule"/>
</dbReference>
<sequence length="81" mass="9097">MRLDKFLKVTRLLKRRTIAQEVLREGLVTVNGRPAKPATRVKPGDVVVIALGSRTLKFEVLRVSGRISAEEAASFYRIFAE</sequence>
<comment type="subunit">
    <text evidence="5">Associates with stalled 50S ribosomal subunits. Binds to RqcH, 23S rRNA and the P-site tRNA. Does not require RqcH for association with 50S subunits.</text>
</comment>
<keyword evidence="3 5" id="KW-0694">RNA-binding</keyword>
<dbReference type="PIRSF" id="PIRSF038881">
    <property type="entry name" value="RNAbp_HP1423"/>
    <property type="match status" value="1"/>
</dbReference>
<reference evidence="7" key="1">
    <citation type="journal article" date="2020" name="mSystems">
        <title>Genome- and Community-Level Interaction Insights into Carbon Utilization and Element Cycling Functions of Hydrothermarchaeota in Hydrothermal Sediment.</title>
        <authorList>
            <person name="Zhou Z."/>
            <person name="Liu Y."/>
            <person name="Xu W."/>
            <person name="Pan J."/>
            <person name="Luo Z.H."/>
            <person name="Li M."/>
        </authorList>
    </citation>
    <scope>NUCLEOTIDE SEQUENCE [LARGE SCALE GENOMIC DNA]</scope>
    <source>
        <strain evidence="7">SpSt-301</strain>
    </source>
</reference>
<dbReference type="SUPFAM" id="SSF55174">
    <property type="entry name" value="Alpha-L RNA-binding motif"/>
    <property type="match status" value="1"/>
</dbReference>
<keyword evidence="1 5" id="KW-0820">tRNA-binding</keyword>
<dbReference type="GO" id="GO:0072344">
    <property type="term" value="P:rescue of stalled ribosome"/>
    <property type="evidence" value="ECO:0007669"/>
    <property type="project" value="UniProtKB-UniRule"/>
</dbReference>
<proteinExistence type="inferred from homology"/>
<keyword evidence="2 5" id="KW-0699">rRNA-binding</keyword>
<dbReference type="PROSITE" id="PS50889">
    <property type="entry name" value="S4"/>
    <property type="match status" value="1"/>
</dbReference>
<keyword evidence="4 5" id="KW-0648">Protein biosynthesis</keyword>
<evidence type="ECO:0000256" key="5">
    <source>
        <dbReference type="HAMAP-Rule" id="MF_00871"/>
    </source>
</evidence>
<feature type="domain" description="RNA-binding S4" evidence="6">
    <location>
        <begin position="1"/>
        <end position="62"/>
    </location>
</feature>
<dbReference type="HAMAP" id="MF_00871">
    <property type="entry name" value="RqcP"/>
    <property type="match status" value="1"/>
</dbReference>
<gene>
    <name evidence="5" type="primary">rqcP</name>
    <name evidence="7" type="ORF">ENQ35_02800</name>
</gene>
<comment type="caution">
    <text evidence="7">The sequence shown here is derived from an EMBL/GenBank/DDBJ whole genome shotgun (WGS) entry which is preliminary data.</text>
</comment>
<comment type="similarity">
    <text evidence="5">Belongs to the RqcP family.</text>
</comment>
<dbReference type="AlphaFoldDB" id="A0A7C1J862"/>
<dbReference type="GO" id="GO:0043023">
    <property type="term" value="F:ribosomal large subunit binding"/>
    <property type="evidence" value="ECO:0007669"/>
    <property type="project" value="UniProtKB-UniRule"/>
</dbReference>
<organism evidence="7">
    <name type="scientific">Ammonifex degensii</name>
    <dbReference type="NCBI Taxonomy" id="42838"/>
    <lineage>
        <taxon>Bacteria</taxon>
        <taxon>Bacillati</taxon>
        <taxon>Bacillota</taxon>
        <taxon>Clostridia</taxon>
        <taxon>Thermoanaerobacterales</taxon>
        <taxon>Thermoanaerobacteraceae</taxon>
        <taxon>Ammonifex</taxon>
    </lineage>
</organism>
<dbReference type="InterPro" id="IPR002942">
    <property type="entry name" value="S4_RNA-bd"/>
</dbReference>
<evidence type="ECO:0000313" key="7">
    <source>
        <dbReference type="EMBL" id="HDW51650.1"/>
    </source>
</evidence>
<evidence type="ECO:0000259" key="6">
    <source>
        <dbReference type="SMART" id="SM00363"/>
    </source>
</evidence>
<dbReference type="Gene3D" id="3.10.290.10">
    <property type="entry name" value="RNA-binding S4 domain"/>
    <property type="match status" value="1"/>
</dbReference>
<evidence type="ECO:0000256" key="4">
    <source>
        <dbReference type="ARBA" id="ARBA00022917"/>
    </source>
</evidence>
<dbReference type="InterPro" id="IPR025490">
    <property type="entry name" value="RqcP"/>
</dbReference>
<dbReference type="GO" id="GO:0019843">
    <property type="term" value="F:rRNA binding"/>
    <property type="evidence" value="ECO:0007669"/>
    <property type="project" value="UniProtKB-UniRule"/>
</dbReference>
<evidence type="ECO:0000256" key="3">
    <source>
        <dbReference type="ARBA" id="ARBA00022884"/>
    </source>
</evidence>
<dbReference type="Pfam" id="PF01479">
    <property type="entry name" value="S4"/>
    <property type="match status" value="1"/>
</dbReference>
<protein>
    <recommendedName>
        <fullName evidence="5">RQC P-site tRNA stabilizing factor</fullName>
        <shortName evidence="5">RqcP</shortName>
    </recommendedName>
    <alternativeName>
        <fullName evidence="5">Ribosome-associated protein quality control protein P</fullName>
    </alternativeName>
</protein>
<dbReference type="EMBL" id="DSMV01000170">
    <property type="protein sequence ID" value="HDW51650.1"/>
    <property type="molecule type" value="Genomic_DNA"/>
</dbReference>
<evidence type="ECO:0000256" key="2">
    <source>
        <dbReference type="ARBA" id="ARBA00022730"/>
    </source>
</evidence>
<name>A0A7C1J862_9THEO</name>
<dbReference type="CDD" id="cd00165">
    <property type="entry name" value="S4"/>
    <property type="match status" value="1"/>
</dbReference>
<comment type="function">
    <text evidence="5">Key component of the ribosome quality control system (RQC), a ribosome-associated complex that mediates the extraction of incompletely synthesized nascent chains from stalled ribosomes and their subsequent degradation. RqcH recruits Ala-charged tRNA, and with RqcP directs the elongation of stalled nascent chains on 50S ribosomal subunits, leading to non-templated C-terminal alanine extensions (Ala tail). The Ala tail promotes nascent chain degradation. RqcP is associated with the translocation-like movement of the peptidyl-tRNA from the A-site into the P-site.</text>
</comment>
<evidence type="ECO:0000256" key="1">
    <source>
        <dbReference type="ARBA" id="ARBA00022555"/>
    </source>
</evidence>
<dbReference type="InterPro" id="IPR036986">
    <property type="entry name" value="S4_RNA-bd_sf"/>
</dbReference>
<accession>A0A7C1J862</accession>
<dbReference type="SMART" id="SM00363">
    <property type="entry name" value="S4"/>
    <property type="match status" value="1"/>
</dbReference>